<keyword evidence="2" id="KW-0805">Transcription regulation</keyword>
<dbReference type="SUPFAM" id="SSF88659">
    <property type="entry name" value="Sigma3 and sigma4 domains of RNA polymerase sigma factors"/>
    <property type="match status" value="1"/>
</dbReference>
<evidence type="ECO:0008006" key="9">
    <source>
        <dbReference type="Google" id="ProtNLM"/>
    </source>
</evidence>
<evidence type="ECO:0000259" key="6">
    <source>
        <dbReference type="Pfam" id="PF04542"/>
    </source>
</evidence>
<dbReference type="GO" id="GO:0006352">
    <property type="term" value="P:DNA-templated transcription initiation"/>
    <property type="evidence" value="ECO:0007669"/>
    <property type="project" value="InterPro"/>
</dbReference>
<evidence type="ECO:0000256" key="1">
    <source>
        <dbReference type="ARBA" id="ARBA00010641"/>
    </source>
</evidence>
<protein>
    <recommendedName>
        <fullName evidence="9">RNA polymerase ECF-type sigma factor</fullName>
    </recommendedName>
</protein>
<dbReference type="Gene3D" id="1.10.10.10">
    <property type="entry name" value="Winged helix-like DNA-binding domain superfamily/Winged helix DNA-binding domain"/>
    <property type="match status" value="1"/>
</dbReference>
<evidence type="ECO:0000259" key="7">
    <source>
        <dbReference type="Pfam" id="PF08281"/>
    </source>
</evidence>
<dbReference type="InterPro" id="IPR013249">
    <property type="entry name" value="RNA_pol_sigma70_r4_t2"/>
</dbReference>
<accession>A0A6J4IKR7</accession>
<feature type="domain" description="RNA polymerase sigma-70 region 2" evidence="6">
    <location>
        <begin position="12"/>
        <end position="78"/>
    </location>
</feature>
<feature type="domain" description="RNA polymerase sigma factor 70 region 4 type 2" evidence="7">
    <location>
        <begin position="114"/>
        <end position="159"/>
    </location>
</feature>
<dbReference type="PANTHER" id="PTHR43133">
    <property type="entry name" value="RNA POLYMERASE ECF-TYPE SIGMA FACTO"/>
    <property type="match status" value="1"/>
</dbReference>
<dbReference type="AlphaFoldDB" id="A0A6J4IKR7"/>
<dbReference type="Gene3D" id="1.10.1740.10">
    <property type="match status" value="1"/>
</dbReference>
<evidence type="ECO:0000256" key="5">
    <source>
        <dbReference type="ARBA" id="ARBA00023163"/>
    </source>
</evidence>
<proteinExistence type="inferred from homology"/>
<evidence type="ECO:0000313" key="8">
    <source>
        <dbReference type="EMBL" id="CAA9252997.1"/>
    </source>
</evidence>
<name>A0A6J4IKR7_9ACTN</name>
<dbReference type="InterPro" id="IPR013324">
    <property type="entry name" value="RNA_pol_sigma_r3/r4-like"/>
</dbReference>
<evidence type="ECO:0000256" key="3">
    <source>
        <dbReference type="ARBA" id="ARBA00023082"/>
    </source>
</evidence>
<dbReference type="Pfam" id="PF04542">
    <property type="entry name" value="Sigma70_r2"/>
    <property type="match status" value="1"/>
</dbReference>
<dbReference type="PANTHER" id="PTHR43133:SF8">
    <property type="entry name" value="RNA POLYMERASE SIGMA FACTOR HI_1459-RELATED"/>
    <property type="match status" value="1"/>
</dbReference>
<evidence type="ECO:0000256" key="2">
    <source>
        <dbReference type="ARBA" id="ARBA00023015"/>
    </source>
</evidence>
<dbReference type="InterPro" id="IPR007627">
    <property type="entry name" value="RNA_pol_sigma70_r2"/>
</dbReference>
<keyword evidence="3" id="KW-0731">Sigma factor</keyword>
<comment type="similarity">
    <text evidence="1">Belongs to the sigma-70 factor family. ECF subfamily.</text>
</comment>
<dbReference type="InterPro" id="IPR013325">
    <property type="entry name" value="RNA_pol_sigma_r2"/>
</dbReference>
<dbReference type="EMBL" id="CADCTB010000144">
    <property type="protein sequence ID" value="CAA9252997.1"/>
    <property type="molecule type" value="Genomic_DNA"/>
</dbReference>
<dbReference type="InterPro" id="IPR036388">
    <property type="entry name" value="WH-like_DNA-bd_sf"/>
</dbReference>
<dbReference type="GO" id="GO:0016987">
    <property type="term" value="F:sigma factor activity"/>
    <property type="evidence" value="ECO:0007669"/>
    <property type="project" value="UniProtKB-KW"/>
</dbReference>
<sequence>MHDDGADLDTLYRELQPALLCHLRGAHAGQAEDIAGEVWTEVAASFPRFVGGDDAFRAWVFTLARRRLIDTYRRAGRRPTDRLIGDLCEPAPDRPEDETVALLSLEATIARLRRLLPADQAEVLLLRVVSGLSVEEVARLTAKTPVNVRVLQHRALQRLATRLRGKEVD</sequence>
<keyword evidence="5" id="KW-0804">Transcription</keyword>
<dbReference type="InterPro" id="IPR039425">
    <property type="entry name" value="RNA_pol_sigma-70-like"/>
</dbReference>
<dbReference type="NCBIfam" id="TIGR02937">
    <property type="entry name" value="sigma70-ECF"/>
    <property type="match status" value="1"/>
</dbReference>
<gene>
    <name evidence="8" type="ORF">AVDCRST_MAG10-2266</name>
</gene>
<dbReference type="SUPFAM" id="SSF88946">
    <property type="entry name" value="Sigma2 domain of RNA polymerase sigma factors"/>
    <property type="match status" value="1"/>
</dbReference>
<reference evidence="8" key="1">
    <citation type="submission" date="2020-02" db="EMBL/GenBank/DDBJ databases">
        <authorList>
            <person name="Meier V. D."/>
        </authorList>
    </citation>
    <scope>NUCLEOTIDE SEQUENCE</scope>
    <source>
        <strain evidence="8">AVDCRST_MAG10</strain>
    </source>
</reference>
<dbReference type="CDD" id="cd06171">
    <property type="entry name" value="Sigma70_r4"/>
    <property type="match status" value="1"/>
</dbReference>
<dbReference type="InterPro" id="IPR014284">
    <property type="entry name" value="RNA_pol_sigma-70_dom"/>
</dbReference>
<evidence type="ECO:0000256" key="4">
    <source>
        <dbReference type="ARBA" id="ARBA00023125"/>
    </source>
</evidence>
<dbReference type="GO" id="GO:0003677">
    <property type="term" value="F:DNA binding"/>
    <property type="evidence" value="ECO:0007669"/>
    <property type="project" value="UniProtKB-KW"/>
</dbReference>
<keyword evidence="4" id="KW-0238">DNA-binding</keyword>
<organism evidence="8">
    <name type="scientific">uncultured Acidimicrobiales bacterium</name>
    <dbReference type="NCBI Taxonomy" id="310071"/>
    <lineage>
        <taxon>Bacteria</taxon>
        <taxon>Bacillati</taxon>
        <taxon>Actinomycetota</taxon>
        <taxon>Acidimicrobiia</taxon>
        <taxon>Acidimicrobiales</taxon>
        <taxon>environmental samples</taxon>
    </lineage>
</organism>
<dbReference type="Pfam" id="PF08281">
    <property type="entry name" value="Sigma70_r4_2"/>
    <property type="match status" value="1"/>
</dbReference>